<protein>
    <submittedName>
        <fullName evidence="1">Uncharacterized protein</fullName>
    </submittedName>
</protein>
<reference evidence="1 2" key="2">
    <citation type="submission" date="2017-04" db="EMBL/GenBank/DDBJ databases">
        <title>CpG methylation of centromeres and impact of large insertions on vertebrate speciation.</title>
        <authorList>
            <person name="Ichikawa K."/>
            <person name="Yoshimura J."/>
            <person name="Morishita S."/>
        </authorList>
    </citation>
    <scope>NUCLEOTIDE SEQUENCE</scope>
    <source>
        <strain evidence="1 2">HSOK</strain>
    </source>
</reference>
<reference evidence="1" key="3">
    <citation type="submission" date="2025-08" db="UniProtKB">
        <authorList>
            <consortium name="Ensembl"/>
        </authorList>
    </citation>
    <scope>IDENTIFICATION</scope>
    <source>
        <strain evidence="1">HSOK</strain>
    </source>
</reference>
<accession>A0A3P9JHY2</accession>
<proteinExistence type="predicted"/>
<reference key="1">
    <citation type="journal article" date="2007" name="Nature">
        <title>The medaka draft genome and insights into vertebrate genome evolution.</title>
        <authorList>
            <person name="Kasahara M."/>
            <person name="Naruse K."/>
            <person name="Sasaki S."/>
            <person name="Nakatani Y."/>
            <person name="Qu W."/>
            <person name="Ahsan B."/>
            <person name="Yamada T."/>
            <person name="Nagayasu Y."/>
            <person name="Doi K."/>
            <person name="Kasai Y."/>
            <person name="Jindo T."/>
            <person name="Kobayashi D."/>
            <person name="Shimada A."/>
            <person name="Toyoda A."/>
            <person name="Kuroki Y."/>
            <person name="Fujiyama A."/>
            <person name="Sasaki T."/>
            <person name="Shimizu A."/>
            <person name="Asakawa S."/>
            <person name="Shimizu N."/>
            <person name="Hashimoto S."/>
            <person name="Yang J."/>
            <person name="Lee Y."/>
            <person name="Matsushima K."/>
            <person name="Sugano S."/>
            <person name="Sakaizumi M."/>
            <person name="Narita T."/>
            <person name="Ohishi K."/>
            <person name="Haga S."/>
            <person name="Ohta F."/>
            <person name="Nomoto H."/>
            <person name="Nogata K."/>
            <person name="Morishita T."/>
            <person name="Endo T."/>
            <person name="Shin-I T."/>
            <person name="Takeda H."/>
            <person name="Morishita S."/>
            <person name="Kohara Y."/>
        </authorList>
    </citation>
    <scope>NUCLEOTIDE SEQUENCE [LARGE SCALE GENOMIC DNA]</scope>
    <source>
        <strain>Hd-rR</strain>
    </source>
</reference>
<reference evidence="1" key="4">
    <citation type="submission" date="2025-09" db="UniProtKB">
        <authorList>
            <consortium name="Ensembl"/>
        </authorList>
    </citation>
    <scope>IDENTIFICATION</scope>
    <source>
        <strain evidence="1">HSOK</strain>
    </source>
</reference>
<evidence type="ECO:0000313" key="2">
    <source>
        <dbReference type="Proteomes" id="UP000265200"/>
    </source>
</evidence>
<organism evidence="1 2">
    <name type="scientific">Oryzias latipes</name>
    <name type="common">Japanese rice fish</name>
    <name type="synonym">Japanese killifish</name>
    <dbReference type="NCBI Taxonomy" id="8090"/>
    <lineage>
        <taxon>Eukaryota</taxon>
        <taxon>Metazoa</taxon>
        <taxon>Chordata</taxon>
        <taxon>Craniata</taxon>
        <taxon>Vertebrata</taxon>
        <taxon>Euteleostomi</taxon>
        <taxon>Actinopterygii</taxon>
        <taxon>Neopterygii</taxon>
        <taxon>Teleostei</taxon>
        <taxon>Neoteleostei</taxon>
        <taxon>Acanthomorphata</taxon>
        <taxon>Ovalentaria</taxon>
        <taxon>Atherinomorphae</taxon>
        <taxon>Beloniformes</taxon>
        <taxon>Adrianichthyidae</taxon>
        <taxon>Oryziinae</taxon>
        <taxon>Oryzias</taxon>
    </lineage>
</organism>
<dbReference type="AlphaFoldDB" id="A0A3P9JHY2"/>
<evidence type="ECO:0000313" key="1">
    <source>
        <dbReference type="Ensembl" id="ENSORLP00015031940.1"/>
    </source>
</evidence>
<dbReference type="Ensembl" id="ENSORLT00015023489.1">
    <property type="protein sequence ID" value="ENSORLP00015031940.1"/>
    <property type="gene ID" value="ENSORLG00015016471.1"/>
</dbReference>
<name>A0A3P9JHY2_ORYLA</name>
<sequence length="124" mass="13632">MSHAEKPEGRKPSGFYSTAAKGVSAGGTYSELPGTQIGCPDRWSCWLCKDTAQHMTLVHGCRPQCSCRDSTEKQRKSPCYFGVLLRNAEQTTQSHKYVHSLNHCEVQLAGLVFLNVPVFLIGSS</sequence>
<dbReference type="Proteomes" id="UP000265200">
    <property type="component" value="Chromosome 14"/>
</dbReference>